<gene>
    <name evidence="1" type="ORF">CDAR_106321</name>
</gene>
<organism evidence="1 2">
    <name type="scientific">Caerostris darwini</name>
    <dbReference type="NCBI Taxonomy" id="1538125"/>
    <lineage>
        <taxon>Eukaryota</taxon>
        <taxon>Metazoa</taxon>
        <taxon>Ecdysozoa</taxon>
        <taxon>Arthropoda</taxon>
        <taxon>Chelicerata</taxon>
        <taxon>Arachnida</taxon>
        <taxon>Araneae</taxon>
        <taxon>Araneomorphae</taxon>
        <taxon>Entelegynae</taxon>
        <taxon>Araneoidea</taxon>
        <taxon>Araneidae</taxon>
        <taxon>Caerostris</taxon>
    </lineage>
</organism>
<comment type="caution">
    <text evidence="1">The sequence shown here is derived from an EMBL/GenBank/DDBJ whole genome shotgun (WGS) entry which is preliminary data.</text>
</comment>
<reference evidence="1 2" key="1">
    <citation type="submission" date="2021-06" db="EMBL/GenBank/DDBJ databases">
        <title>Caerostris darwini draft genome.</title>
        <authorList>
            <person name="Kono N."/>
            <person name="Arakawa K."/>
        </authorList>
    </citation>
    <scope>NUCLEOTIDE SEQUENCE [LARGE SCALE GENOMIC DNA]</scope>
</reference>
<accession>A0AAV4SKN1</accession>
<dbReference type="Proteomes" id="UP001054837">
    <property type="component" value="Unassembled WGS sequence"/>
</dbReference>
<dbReference type="EMBL" id="BPLQ01007907">
    <property type="protein sequence ID" value="GIY33147.1"/>
    <property type="molecule type" value="Genomic_DNA"/>
</dbReference>
<protein>
    <submittedName>
        <fullName evidence="1">Uncharacterized protein</fullName>
    </submittedName>
</protein>
<dbReference type="AlphaFoldDB" id="A0AAV4SKN1"/>
<evidence type="ECO:0000313" key="2">
    <source>
        <dbReference type="Proteomes" id="UP001054837"/>
    </source>
</evidence>
<evidence type="ECO:0000313" key="1">
    <source>
        <dbReference type="EMBL" id="GIY33147.1"/>
    </source>
</evidence>
<keyword evidence="2" id="KW-1185">Reference proteome</keyword>
<name>A0AAV4SKN1_9ARAC</name>
<sequence>MNVVTVMSVNSEGKDLKAACDIQKENDPIHNYKRTQIFVDLCIDLFPVRSYVRTAKWQSSRAYVDRTSPLISILLRFRYMFWITASTGKILHCHLYGIFHNQW</sequence>
<proteinExistence type="predicted"/>